<evidence type="ECO:0000256" key="5">
    <source>
        <dbReference type="ARBA" id="ARBA00023136"/>
    </source>
</evidence>
<evidence type="ECO:0000256" key="2">
    <source>
        <dbReference type="ARBA" id="ARBA00022475"/>
    </source>
</evidence>
<feature type="transmembrane region" description="Helical" evidence="6">
    <location>
        <begin position="177"/>
        <end position="196"/>
    </location>
</feature>
<feature type="transmembrane region" description="Helical" evidence="6">
    <location>
        <begin position="441"/>
        <end position="466"/>
    </location>
</feature>
<sequence>MKKLKLFIENFLAYGLVNILNKIVPLIMLPILAKILKDTADFGVFDMFITIINFGSAFAVLGVYDSMFREYFEKDSEDYKAKVTSSAMVIVFIASMIVMFFMILFRAAFSKIFFGNYNCINIVIMSAVGIFFMANRNIISAPTRIQNKRKIYVVSGLLNSLGYYLLAIYLLQKGFGYNGMIYANLIASIIIFAFFLKINYKHFSFKKYDKPVAKELLRVGLPTLPVFLIYWVFSSFDKIIIMNVLGAGQQGIYSMGLRVASVSQLIYSAFAGGWQYFAFSTMKDDDQVGMTSKIFEYLGVISLIMFAIVTPMSNWVFQLFFSGDFEKAGVVFPYLFLSPLLLMVFQVASNQLLVVKKTYMITGSLCIGVIVNVVLNYVLIDKFGIKGCSAATLIGYIVSVILIVAITTKMDLLKIKGRFGIVSLIAAISTFLLFIGNNYYIIGMIAVCISTIVLYMPDFKNLILLIKNRK</sequence>
<feature type="transmembrane region" description="Helical" evidence="6">
    <location>
        <begin position="216"/>
        <end position="233"/>
    </location>
</feature>
<dbReference type="GO" id="GO:0005886">
    <property type="term" value="C:plasma membrane"/>
    <property type="evidence" value="ECO:0007669"/>
    <property type="project" value="UniProtKB-SubCell"/>
</dbReference>
<keyword evidence="2" id="KW-1003">Cell membrane</keyword>
<dbReference type="AlphaFoldDB" id="A0A371ARG1"/>
<protein>
    <submittedName>
        <fullName evidence="7">Polysaccharide biosynthesis protein</fullName>
    </submittedName>
</protein>
<feature type="transmembrane region" description="Helical" evidence="6">
    <location>
        <begin position="359"/>
        <end position="378"/>
    </location>
</feature>
<keyword evidence="4 6" id="KW-1133">Transmembrane helix</keyword>
<evidence type="ECO:0000313" key="7">
    <source>
        <dbReference type="EMBL" id="RDU22122.1"/>
    </source>
</evidence>
<keyword evidence="5 6" id="KW-0472">Membrane</keyword>
<dbReference type="InterPro" id="IPR050833">
    <property type="entry name" value="Poly_Biosynth_Transport"/>
</dbReference>
<keyword evidence="3 6" id="KW-0812">Transmembrane</keyword>
<feature type="transmembrane region" description="Helical" evidence="6">
    <location>
        <begin position="151"/>
        <end position="171"/>
    </location>
</feature>
<dbReference type="PANTHER" id="PTHR30250:SF11">
    <property type="entry name" value="O-ANTIGEN TRANSPORTER-RELATED"/>
    <property type="match status" value="1"/>
</dbReference>
<accession>A0A371ARG1</accession>
<feature type="transmembrane region" description="Helical" evidence="6">
    <location>
        <begin position="419"/>
        <end position="435"/>
    </location>
</feature>
<feature type="transmembrane region" description="Helical" evidence="6">
    <location>
        <begin position="42"/>
        <end position="64"/>
    </location>
</feature>
<dbReference type="EMBL" id="QRCT01000050">
    <property type="protein sequence ID" value="RDU22122.1"/>
    <property type="molecule type" value="Genomic_DNA"/>
</dbReference>
<feature type="transmembrane region" description="Helical" evidence="6">
    <location>
        <begin position="329"/>
        <end position="347"/>
    </location>
</feature>
<evidence type="ECO:0000256" key="1">
    <source>
        <dbReference type="ARBA" id="ARBA00004651"/>
    </source>
</evidence>
<dbReference type="Proteomes" id="UP000255036">
    <property type="component" value="Unassembled WGS sequence"/>
</dbReference>
<organism evidence="7 8">
    <name type="scientific">Anaerosacchariphilus polymeriproducens</name>
    <dbReference type="NCBI Taxonomy" id="1812858"/>
    <lineage>
        <taxon>Bacteria</taxon>
        <taxon>Bacillati</taxon>
        <taxon>Bacillota</taxon>
        <taxon>Clostridia</taxon>
        <taxon>Lachnospirales</taxon>
        <taxon>Lachnospiraceae</taxon>
        <taxon>Anaerosacchariphilus</taxon>
    </lineage>
</organism>
<dbReference type="Pfam" id="PF13440">
    <property type="entry name" value="Polysacc_synt_3"/>
    <property type="match status" value="1"/>
</dbReference>
<gene>
    <name evidence="7" type="ORF">DWV06_16465</name>
</gene>
<dbReference type="RefSeq" id="WP_115483299.1">
    <property type="nucleotide sequence ID" value="NZ_QRCT01000050.1"/>
</dbReference>
<feature type="transmembrane region" description="Helical" evidence="6">
    <location>
        <begin position="265"/>
        <end position="282"/>
    </location>
</feature>
<evidence type="ECO:0000313" key="8">
    <source>
        <dbReference type="Proteomes" id="UP000255036"/>
    </source>
</evidence>
<dbReference type="PANTHER" id="PTHR30250">
    <property type="entry name" value="PST FAMILY PREDICTED COLANIC ACID TRANSPORTER"/>
    <property type="match status" value="1"/>
</dbReference>
<feature type="transmembrane region" description="Helical" evidence="6">
    <location>
        <begin position="384"/>
        <end position="407"/>
    </location>
</feature>
<evidence type="ECO:0000256" key="6">
    <source>
        <dbReference type="SAM" id="Phobius"/>
    </source>
</evidence>
<feature type="transmembrane region" description="Helical" evidence="6">
    <location>
        <begin position="120"/>
        <end position="139"/>
    </location>
</feature>
<name>A0A371ARG1_9FIRM</name>
<reference evidence="7 8" key="1">
    <citation type="submission" date="2018-07" db="EMBL/GenBank/DDBJ databases">
        <title>Anaerosacharophilus polymeroproducens gen. nov. sp. nov., an anaerobic bacterium isolated from salt field.</title>
        <authorList>
            <person name="Kim W."/>
            <person name="Yang S.-H."/>
            <person name="Oh J."/>
            <person name="Lee J.-H."/>
            <person name="Kwon K.K."/>
        </authorList>
    </citation>
    <scope>NUCLEOTIDE SEQUENCE [LARGE SCALE GENOMIC DNA]</scope>
    <source>
        <strain evidence="7 8">MCWD5</strain>
    </source>
</reference>
<keyword evidence="8" id="KW-1185">Reference proteome</keyword>
<comment type="subcellular location">
    <subcellularLocation>
        <location evidence="1">Cell membrane</location>
        <topology evidence="1">Multi-pass membrane protein</topology>
    </subcellularLocation>
</comment>
<feature type="transmembrane region" description="Helical" evidence="6">
    <location>
        <begin position="85"/>
        <end position="108"/>
    </location>
</feature>
<evidence type="ECO:0000256" key="4">
    <source>
        <dbReference type="ARBA" id="ARBA00022989"/>
    </source>
</evidence>
<comment type="caution">
    <text evidence="7">The sequence shown here is derived from an EMBL/GenBank/DDBJ whole genome shotgun (WGS) entry which is preliminary data.</text>
</comment>
<evidence type="ECO:0000256" key="3">
    <source>
        <dbReference type="ARBA" id="ARBA00022692"/>
    </source>
</evidence>
<feature type="transmembrane region" description="Helical" evidence="6">
    <location>
        <begin position="294"/>
        <end position="317"/>
    </location>
</feature>
<proteinExistence type="predicted"/>
<feature type="transmembrane region" description="Helical" evidence="6">
    <location>
        <begin position="12"/>
        <end position="36"/>
    </location>
</feature>
<dbReference type="OrthoDB" id="3249502at2"/>